<protein>
    <submittedName>
        <fullName evidence="1">Uncharacterized protein</fullName>
    </submittedName>
</protein>
<organism evidence="1">
    <name type="scientific">Anguilla anguilla</name>
    <name type="common">European freshwater eel</name>
    <name type="synonym">Muraena anguilla</name>
    <dbReference type="NCBI Taxonomy" id="7936"/>
    <lineage>
        <taxon>Eukaryota</taxon>
        <taxon>Metazoa</taxon>
        <taxon>Chordata</taxon>
        <taxon>Craniata</taxon>
        <taxon>Vertebrata</taxon>
        <taxon>Euteleostomi</taxon>
        <taxon>Actinopterygii</taxon>
        <taxon>Neopterygii</taxon>
        <taxon>Teleostei</taxon>
        <taxon>Anguilliformes</taxon>
        <taxon>Anguillidae</taxon>
        <taxon>Anguilla</taxon>
    </lineage>
</organism>
<reference evidence="1" key="1">
    <citation type="submission" date="2014-11" db="EMBL/GenBank/DDBJ databases">
        <authorList>
            <person name="Amaro Gonzalez C."/>
        </authorList>
    </citation>
    <scope>NUCLEOTIDE SEQUENCE</scope>
</reference>
<dbReference type="AlphaFoldDB" id="A0A0E9P7T6"/>
<dbReference type="EMBL" id="GBXM01108008">
    <property type="protein sequence ID" value="JAH00569.1"/>
    <property type="molecule type" value="Transcribed_RNA"/>
</dbReference>
<proteinExistence type="predicted"/>
<name>A0A0E9P7T6_ANGAN</name>
<accession>A0A0E9P7T6</accession>
<evidence type="ECO:0000313" key="1">
    <source>
        <dbReference type="EMBL" id="JAH00569.1"/>
    </source>
</evidence>
<reference evidence="1" key="2">
    <citation type="journal article" date="2015" name="Fish Shellfish Immunol.">
        <title>Early steps in the European eel (Anguilla anguilla)-Vibrio vulnificus interaction in the gills: Role of the RtxA13 toxin.</title>
        <authorList>
            <person name="Callol A."/>
            <person name="Pajuelo D."/>
            <person name="Ebbesson L."/>
            <person name="Teles M."/>
            <person name="MacKenzie S."/>
            <person name="Amaro C."/>
        </authorList>
    </citation>
    <scope>NUCLEOTIDE SEQUENCE</scope>
</reference>
<sequence length="25" mass="3102">MWGMRVKFRYKFNADQAFFSRMNGL</sequence>